<feature type="region of interest" description="Disordered" evidence="1">
    <location>
        <begin position="460"/>
        <end position="485"/>
    </location>
</feature>
<sequence length="552" mass="62047">MSLAKSWISNCLESHPQCQKKAYNILPDRVIFIDRGVNPRLIENHSRELTGKYAALSYCWGGHVAMQLKKDNIDVFKQSMGFDDLPKTFQDAITVCVALDIEYVWIDALCIIQDSAEDWAVQGSKMAQIYSDCVITIAADTAANTRAGFLKMRPDSLRSSVVRVRSEQAQKTGEGSAQNIEVYIRRDRELTYAGGFPHHYFLHPERDGPAEHDELQSHLSNRGWCFQESILPTRTLHFAQDEICWTCTTDSFCECSSGSIAPKKRSFSEQGRVIDRARLKEDWPNVISEYTRRSFTFWSDRLAAMAGLAAYVNSQHPHAVYLAGLWFDELPISLLWSCSQQARKSERIKPYIAPSWSWASITGQAQLSHPSWYATKDQSRLEIVKADCFPAGPNVYGAVEHATLIVKGVVFRVRLLEVYDDGAGFELVRIHGRDETSDTHDVDGYGVFDVPDELCVWEESTSDKDGSNEDGSDEDSPDEGTSAAQVPGDFTMLNVLGYECFWILRPTQRKEVQGAFERVGYFNGSKNSGENKTSAMNAKAQALGEMKQMELV</sequence>
<evidence type="ECO:0000313" key="3">
    <source>
        <dbReference type="EMBL" id="KAL1872691.1"/>
    </source>
</evidence>
<evidence type="ECO:0000256" key="1">
    <source>
        <dbReference type="SAM" id="MobiDB-lite"/>
    </source>
</evidence>
<reference evidence="3 4" key="1">
    <citation type="journal article" date="2024" name="IMA Fungus">
        <title>IMA Genome - F19 : A genome assembly and annotation guide to empower mycologists, including annotated draft genome sequences of Ceratocystis pirilliformis, Diaporthe australafricana, Fusarium ophioides, Paecilomyces lecythidis, and Sporothrix stenoceras.</title>
        <authorList>
            <person name="Aylward J."/>
            <person name="Wilson A.M."/>
            <person name="Visagie C.M."/>
            <person name="Spraker J."/>
            <person name="Barnes I."/>
            <person name="Buitendag C."/>
            <person name="Ceriani C."/>
            <person name="Del Mar Angel L."/>
            <person name="du Plessis D."/>
            <person name="Fuchs T."/>
            <person name="Gasser K."/>
            <person name="Kramer D."/>
            <person name="Li W."/>
            <person name="Munsamy K."/>
            <person name="Piso A."/>
            <person name="Price J.L."/>
            <person name="Sonnekus B."/>
            <person name="Thomas C."/>
            <person name="van der Nest A."/>
            <person name="van Dijk A."/>
            <person name="van Heerden A."/>
            <person name="van Vuuren N."/>
            <person name="Yilmaz N."/>
            <person name="Duong T.A."/>
            <person name="van der Merwe N.A."/>
            <person name="Wingfield M.J."/>
            <person name="Wingfield B.D."/>
        </authorList>
    </citation>
    <scope>NUCLEOTIDE SEQUENCE [LARGE SCALE GENOMIC DNA]</scope>
    <source>
        <strain evidence="3 4">CMW 18300</strain>
    </source>
</reference>
<protein>
    <recommendedName>
        <fullName evidence="2">Heterokaryon incompatibility domain-containing protein</fullName>
    </recommendedName>
</protein>
<organism evidence="3 4">
    <name type="scientific">Diaporthe australafricana</name>
    <dbReference type="NCBI Taxonomy" id="127596"/>
    <lineage>
        <taxon>Eukaryota</taxon>
        <taxon>Fungi</taxon>
        <taxon>Dikarya</taxon>
        <taxon>Ascomycota</taxon>
        <taxon>Pezizomycotina</taxon>
        <taxon>Sordariomycetes</taxon>
        <taxon>Sordariomycetidae</taxon>
        <taxon>Diaporthales</taxon>
        <taxon>Diaporthaceae</taxon>
        <taxon>Diaporthe</taxon>
    </lineage>
</organism>
<keyword evidence="4" id="KW-1185">Reference proteome</keyword>
<evidence type="ECO:0000259" key="2">
    <source>
        <dbReference type="Pfam" id="PF06985"/>
    </source>
</evidence>
<feature type="domain" description="Heterokaryon incompatibility" evidence="2">
    <location>
        <begin position="53"/>
        <end position="228"/>
    </location>
</feature>
<dbReference type="PANTHER" id="PTHR33112:SF15">
    <property type="entry name" value="HETEROKARYON INCOMPATIBILITY DOMAIN-CONTAINING PROTEIN"/>
    <property type="match status" value="1"/>
</dbReference>
<dbReference type="EMBL" id="JAWRVE010000028">
    <property type="protein sequence ID" value="KAL1872691.1"/>
    <property type="molecule type" value="Genomic_DNA"/>
</dbReference>
<accession>A0ABR3X9P7</accession>
<gene>
    <name evidence="3" type="ORF">Daus18300_004237</name>
</gene>
<dbReference type="PANTHER" id="PTHR33112">
    <property type="entry name" value="DOMAIN PROTEIN, PUTATIVE-RELATED"/>
    <property type="match status" value="1"/>
</dbReference>
<name>A0ABR3X9P7_9PEZI</name>
<dbReference type="Pfam" id="PF06985">
    <property type="entry name" value="HET"/>
    <property type="match status" value="1"/>
</dbReference>
<feature type="compositionally biased region" description="Acidic residues" evidence="1">
    <location>
        <begin position="468"/>
        <end position="478"/>
    </location>
</feature>
<dbReference type="InterPro" id="IPR010730">
    <property type="entry name" value="HET"/>
</dbReference>
<dbReference type="Proteomes" id="UP001583177">
    <property type="component" value="Unassembled WGS sequence"/>
</dbReference>
<evidence type="ECO:0000313" key="4">
    <source>
        <dbReference type="Proteomes" id="UP001583177"/>
    </source>
</evidence>
<proteinExistence type="predicted"/>
<comment type="caution">
    <text evidence="3">The sequence shown here is derived from an EMBL/GenBank/DDBJ whole genome shotgun (WGS) entry which is preliminary data.</text>
</comment>